<evidence type="ECO:0008006" key="3">
    <source>
        <dbReference type="Google" id="ProtNLM"/>
    </source>
</evidence>
<sequence>MVSTWGHQNLPVTRLIDFELARMEGMSYWIEKNGETLLADPATPIVDVMALGFLMMEVSLDIENRDILSDIW</sequence>
<dbReference type="AlphaFoldDB" id="A0AAE1TIT1"/>
<accession>A0AAE1TIT1</accession>
<name>A0AAE1TIT1_9EUCA</name>
<gene>
    <name evidence="1" type="ORF">Pmani_040035</name>
</gene>
<keyword evidence="2" id="KW-1185">Reference proteome</keyword>
<dbReference type="EMBL" id="JAWZYT010007255">
    <property type="protein sequence ID" value="KAK4286878.1"/>
    <property type="molecule type" value="Genomic_DNA"/>
</dbReference>
<evidence type="ECO:0000313" key="1">
    <source>
        <dbReference type="EMBL" id="KAK4286878.1"/>
    </source>
</evidence>
<evidence type="ECO:0000313" key="2">
    <source>
        <dbReference type="Proteomes" id="UP001292094"/>
    </source>
</evidence>
<comment type="caution">
    <text evidence="1">The sequence shown here is derived from an EMBL/GenBank/DDBJ whole genome shotgun (WGS) entry which is preliminary data.</text>
</comment>
<dbReference type="Proteomes" id="UP001292094">
    <property type="component" value="Unassembled WGS sequence"/>
</dbReference>
<proteinExistence type="predicted"/>
<reference evidence="1" key="1">
    <citation type="submission" date="2023-11" db="EMBL/GenBank/DDBJ databases">
        <title>Genome assemblies of two species of porcelain crab, Petrolisthes cinctipes and Petrolisthes manimaculis (Anomura: Porcellanidae).</title>
        <authorList>
            <person name="Angst P."/>
        </authorList>
    </citation>
    <scope>NUCLEOTIDE SEQUENCE</scope>
    <source>
        <strain evidence="1">PB745_02</strain>
        <tissue evidence="1">Gill</tissue>
    </source>
</reference>
<protein>
    <recommendedName>
        <fullName evidence="3">Protein kinase domain-containing protein</fullName>
    </recommendedName>
</protein>
<organism evidence="1 2">
    <name type="scientific">Petrolisthes manimaculis</name>
    <dbReference type="NCBI Taxonomy" id="1843537"/>
    <lineage>
        <taxon>Eukaryota</taxon>
        <taxon>Metazoa</taxon>
        <taxon>Ecdysozoa</taxon>
        <taxon>Arthropoda</taxon>
        <taxon>Crustacea</taxon>
        <taxon>Multicrustacea</taxon>
        <taxon>Malacostraca</taxon>
        <taxon>Eumalacostraca</taxon>
        <taxon>Eucarida</taxon>
        <taxon>Decapoda</taxon>
        <taxon>Pleocyemata</taxon>
        <taxon>Anomura</taxon>
        <taxon>Galatheoidea</taxon>
        <taxon>Porcellanidae</taxon>
        <taxon>Petrolisthes</taxon>
    </lineage>
</organism>